<keyword evidence="10" id="KW-1185">Reference proteome</keyword>
<feature type="transmembrane region" description="Helical" evidence="8">
    <location>
        <begin position="72"/>
        <end position="96"/>
    </location>
</feature>
<feature type="transmembrane region" description="Helical" evidence="8">
    <location>
        <begin position="12"/>
        <end position="29"/>
    </location>
</feature>
<reference evidence="9" key="1">
    <citation type="submission" date="2022-12" db="EMBL/GenBank/DDBJ databases">
        <title>New Phytohabitans aurantiacus sp. RD004123 nov., an actinomycete isolated from soil.</title>
        <authorList>
            <person name="Triningsih D.W."/>
            <person name="Harunari E."/>
            <person name="Igarashi Y."/>
        </authorList>
    </citation>
    <scope>NUCLEOTIDE SEQUENCE</scope>
    <source>
        <strain evidence="9">RD004123</strain>
    </source>
</reference>
<proteinExistence type="predicted"/>
<evidence type="ECO:0000256" key="2">
    <source>
        <dbReference type="ARBA" id="ARBA00022448"/>
    </source>
</evidence>
<dbReference type="Pfam" id="PF02386">
    <property type="entry name" value="TrkH"/>
    <property type="match status" value="1"/>
</dbReference>
<evidence type="ECO:0000313" key="9">
    <source>
        <dbReference type="EMBL" id="GLH97813.1"/>
    </source>
</evidence>
<dbReference type="PANTHER" id="PTHR32024">
    <property type="entry name" value="TRK SYSTEM POTASSIUM UPTAKE PROTEIN TRKG-RELATED"/>
    <property type="match status" value="1"/>
</dbReference>
<keyword evidence="4 8" id="KW-0812">Transmembrane</keyword>
<comment type="caution">
    <text evidence="9">The sequence shown here is derived from an EMBL/GenBank/DDBJ whole genome shotgun (WGS) entry which is preliminary data.</text>
</comment>
<dbReference type="Proteomes" id="UP001144280">
    <property type="component" value="Unassembled WGS sequence"/>
</dbReference>
<evidence type="ECO:0000256" key="6">
    <source>
        <dbReference type="ARBA" id="ARBA00023065"/>
    </source>
</evidence>
<keyword evidence="5 8" id="KW-1133">Transmembrane helix</keyword>
<evidence type="ECO:0000256" key="5">
    <source>
        <dbReference type="ARBA" id="ARBA00022989"/>
    </source>
</evidence>
<sequence>MRRTLQHPARIVPFAFVCAIAVGTVVLMLPVSRAGDGHAPLITALFTATSAICTAGLATVDTATYWSGFGHAMLAVLTQLGGYGIMTMATLLGMLVSRRLGLRSRLMAQVETSPGIALGEVRGVLMRAAVIMFATEFVTMLIVTVRLWTAYDEPFGAALWEGAFTSIQAFNNAGFALRGDGMLSFVADWWICVPLTLAVIVGGLGVPVLVEVTRELRRPVHWSTHTRLTVWGSLILLAVGFATVLGFEWSNPGTLGPLGVTEKILASFVQGTIPRSGGYNTVDFSAMDTDTLAVTTGLMFIGGGSASTAGGIKVTTFFLLAYVIWSEARGEPDVVVGRRRIAESTQRQATSVALLGVAVVAGGTLILLGLTSGVPFDRVLFEAMSAFSTSGLSTGLTATLNEAGQIVLAVLMFVGRVGTIAVASALALKTRRRLYRYPEERPIVG</sequence>
<feature type="transmembrane region" description="Helical" evidence="8">
    <location>
        <begin position="406"/>
        <end position="428"/>
    </location>
</feature>
<feature type="transmembrane region" description="Helical" evidence="8">
    <location>
        <begin position="128"/>
        <end position="151"/>
    </location>
</feature>
<evidence type="ECO:0000256" key="3">
    <source>
        <dbReference type="ARBA" id="ARBA00022475"/>
    </source>
</evidence>
<dbReference type="InterPro" id="IPR003445">
    <property type="entry name" value="Cat_transpt"/>
</dbReference>
<keyword evidence="3" id="KW-1003">Cell membrane</keyword>
<evidence type="ECO:0000256" key="7">
    <source>
        <dbReference type="ARBA" id="ARBA00023136"/>
    </source>
</evidence>
<evidence type="ECO:0000313" key="10">
    <source>
        <dbReference type="Proteomes" id="UP001144280"/>
    </source>
</evidence>
<keyword evidence="6" id="KW-0406">Ion transport</keyword>
<keyword evidence="2" id="KW-0813">Transport</keyword>
<feature type="transmembrane region" description="Helical" evidence="8">
    <location>
        <begin position="230"/>
        <end position="247"/>
    </location>
</feature>
<protein>
    <submittedName>
        <fullName evidence="9">Potassium transporter Trk</fullName>
    </submittedName>
</protein>
<dbReference type="RefSeq" id="WP_281896065.1">
    <property type="nucleotide sequence ID" value="NZ_BSDI01000013.1"/>
</dbReference>
<accession>A0ABQ5QT84</accession>
<name>A0ABQ5QT84_9ACTN</name>
<feature type="transmembrane region" description="Helical" evidence="8">
    <location>
        <begin position="41"/>
        <end position="60"/>
    </location>
</feature>
<dbReference type="EMBL" id="BSDI01000013">
    <property type="protein sequence ID" value="GLH97813.1"/>
    <property type="molecule type" value="Genomic_DNA"/>
</dbReference>
<feature type="transmembrane region" description="Helical" evidence="8">
    <location>
        <begin position="349"/>
        <end position="370"/>
    </location>
</feature>
<feature type="transmembrane region" description="Helical" evidence="8">
    <location>
        <begin position="189"/>
        <end position="210"/>
    </location>
</feature>
<comment type="subcellular location">
    <subcellularLocation>
        <location evidence="1">Cell membrane</location>
        <topology evidence="1">Multi-pass membrane protein</topology>
    </subcellularLocation>
</comment>
<evidence type="ECO:0000256" key="1">
    <source>
        <dbReference type="ARBA" id="ARBA00004651"/>
    </source>
</evidence>
<keyword evidence="7 8" id="KW-0472">Membrane</keyword>
<evidence type="ECO:0000256" key="8">
    <source>
        <dbReference type="SAM" id="Phobius"/>
    </source>
</evidence>
<evidence type="ECO:0000256" key="4">
    <source>
        <dbReference type="ARBA" id="ARBA00022692"/>
    </source>
</evidence>
<gene>
    <name evidence="9" type="ORF">Pa4123_30880</name>
</gene>
<organism evidence="9 10">
    <name type="scientific">Phytohabitans aurantiacus</name>
    <dbReference type="NCBI Taxonomy" id="3016789"/>
    <lineage>
        <taxon>Bacteria</taxon>
        <taxon>Bacillati</taxon>
        <taxon>Actinomycetota</taxon>
        <taxon>Actinomycetes</taxon>
        <taxon>Micromonosporales</taxon>
        <taxon>Micromonosporaceae</taxon>
    </lineage>
</organism>
<dbReference type="PANTHER" id="PTHR32024:SF1">
    <property type="entry name" value="KTR SYSTEM POTASSIUM UPTAKE PROTEIN B"/>
    <property type="match status" value="1"/>
</dbReference>